<keyword evidence="4" id="KW-1185">Reference proteome</keyword>
<keyword evidence="2" id="KW-0472">Membrane</keyword>
<evidence type="ECO:0000256" key="1">
    <source>
        <dbReference type="SAM" id="MobiDB-lite"/>
    </source>
</evidence>
<feature type="compositionally biased region" description="Polar residues" evidence="1">
    <location>
        <begin position="1"/>
        <end position="11"/>
    </location>
</feature>
<dbReference type="SUPFAM" id="SSF89372">
    <property type="entry name" value="Fucose-specific lectin"/>
    <property type="match status" value="1"/>
</dbReference>
<dbReference type="Proteomes" id="UP001465668">
    <property type="component" value="Unassembled WGS sequence"/>
</dbReference>
<name>A0ABR2XS89_9PEZI</name>
<proteinExistence type="predicted"/>
<evidence type="ECO:0000313" key="3">
    <source>
        <dbReference type="EMBL" id="KAK9776471.1"/>
    </source>
</evidence>
<feature type="region of interest" description="Disordered" evidence="1">
    <location>
        <begin position="1"/>
        <end position="24"/>
    </location>
</feature>
<evidence type="ECO:0000256" key="2">
    <source>
        <dbReference type="SAM" id="Phobius"/>
    </source>
</evidence>
<protein>
    <submittedName>
        <fullName evidence="3">Fucose-specific lectin</fullName>
    </submittedName>
</protein>
<reference evidence="3 4" key="1">
    <citation type="submission" date="2024-02" db="EMBL/GenBank/DDBJ databases">
        <title>First draft genome assembly of two strains of Seiridium cardinale.</title>
        <authorList>
            <person name="Emiliani G."/>
            <person name="Scali E."/>
        </authorList>
    </citation>
    <scope>NUCLEOTIDE SEQUENCE [LARGE SCALE GENOMIC DNA]</scope>
    <source>
        <strain evidence="3 4">BM-138-000479</strain>
    </source>
</reference>
<evidence type="ECO:0000313" key="4">
    <source>
        <dbReference type="Proteomes" id="UP001465668"/>
    </source>
</evidence>
<keyword evidence="2" id="KW-1133">Transmembrane helix</keyword>
<keyword evidence="2" id="KW-0812">Transmembrane</keyword>
<dbReference type="Gene3D" id="2.120.10.70">
    <property type="entry name" value="Fucose-specific lectin"/>
    <property type="match status" value="1"/>
</dbReference>
<dbReference type="EMBL" id="JARVKM010000027">
    <property type="protein sequence ID" value="KAK9776471.1"/>
    <property type="molecule type" value="Genomic_DNA"/>
</dbReference>
<sequence length="443" mass="47927">MSALPSYSTLEVNPKPPQDDSSGLELFLPRQKASPEEQYLYSVEQENTRNVANNEDAAHETLNQNHEPHEAKNTICGVRRPKIYLIIVIAVLAVLGAIAGAVAGSLSGRRQKDDIISRTLNILPTSDLAASNLTSSDGNERNVFFQDSNNALILRRFDSNTNTWETKNISDSMVKTTPLDLLSGTPLAATSCNDWGCKNSQAYFLTSNNSIRGVTNAHLLDGTFKYDVSLAQANLNTIASSQLAAVFSSNTMPRNSGFNILAFQSSEGALSLSNSSNLTNYINSYQLPRVVSGTSLALIPQLAEESLLLSRVKLCAEVTSTSTAGSLTTLDFDGSAWNTGDQIMDNISLGTSVERFAVTQLDRWADILYMFLTPDGSITGQVVGQNNRSIPKIDIRGGPSVNFTTIATTLDAMIYGISNDTILEYAINNSDIPVLNYVGIVYP</sequence>
<accession>A0ABR2XS89</accession>
<feature type="transmembrane region" description="Helical" evidence="2">
    <location>
        <begin position="83"/>
        <end position="106"/>
    </location>
</feature>
<organism evidence="3 4">
    <name type="scientific">Seiridium cardinale</name>
    <dbReference type="NCBI Taxonomy" id="138064"/>
    <lineage>
        <taxon>Eukaryota</taxon>
        <taxon>Fungi</taxon>
        <taxon>Dikarya</taxon>
        <taxon>Ascomycota</taxon>
        <taxon>Pezizomycotina</taxon>
        <taxon>Sordariomycetes</taxon>
        <taxon>Xylariomycetidae</taxon>
        <taxon>Amphisphaeriales</taxon>
        <taxon>Sporocadaceae</taxon>
        <taxon>Seiridium</taxon>
    </lineage>
</organism>
<comment type="caution">
    <text evidence="3">The sequence shown here is derived from an EMBL/GenBank/DDBJ whole genome shotgun (WGS) entry which is preliminary data.</text>
</comment>
<gene>
    <name evidence="3" type="ORF">SCAR479_06794</name>
</gene>